<dbReference type="EMBL" id="JAOPHQ010002849">
    <property type="protein sequence ID" value="KAK0145580.1"/>
    <property type="molecule type" value="Genomic_DNA"/>
</dbReference>
<organism evidence="1 2">
    <name type="scientific">Merluccius polli</name>
    <name type="common">Benguela hake</name>
    <name type="synonym">Merluccius cadenati</name>
    <dbReference type="NCBI Taxonomy" id="89951"/>
    <lineage>
        <taxon>Eukaryota</taxon>
        <taxon>Metazoa</taxon>
        <taxon>Chordata</taxon>
        <taxon>Craniata</taxon>
        <taxon>Vertebrata</taxon>
        <taxon>Euteleostomi</taxon>
        <taxon>Actinopterygii</taxon>
        <taxon>Neopterygii</taxon>
        <taxon>Teleostei</taxon>
        <taxon>Neoteleostei</taxon>
        <taxon>Acanthomorphata</taxon>
        <taxon>Zeiogadaria</taxon>
        <taxon>Gadariae</taxon>
        <taxon>Gadiformes</taxon>
        <taxon>Gadoidei</taxon>
        <taxon>Merlucciidae</taxon>
        <taxon>Merluccius</taxon>
    </lineage>
</organism>
<protein>
    <recommendedName>
        <fullName evidence="3">DUF4371 domain-containing protein</fullName>
    </recommendedName>
</protein>
<name>A0AA47P250_MERPO</name>
<reference evidence="1" key="1">
    <citation type="journal article" date="2023" name="Front. Mar. Sci.">
        <title>A new Merluccius polli reference genome to investigate the effects of global change in West African waters.</title>
        <authorList>
            <person name="Mateo J.L."/>
            <person name="Blanco-Fernandez C."/>
            <person name="Garcia-Vazquez E."/>
            <person name="Machado-Schiaffino G."/>
        </authorList>
    </citation>
    <scope>NUCLEOTIDE SEQUENCE</scope>
    <source>
        <strain evidence="1">C29</strain>
        <tissue evidence="1">Fin</tissue>
    </source>
</reference>
<evidence type="ECO:0000313" key="2">
    <source>
        <dbReference type="Proteomes" id="UP001174136"/>
    </source>
</evidence>
<accession>A0AA47P250</accession>
<proteinExistence type="predicted"/>
<gene>
    <name evidence="1" type="ORF">N1851_015534</name>
</gene>
<evidence type="ECO:0008006" key="3">
    <source>
        <dbReference type="Google" id="ProtNLM"/>
    </source>
</evidence>
<dbReference type="PANTHER" id="PTHR45749:SF28">
    <property type="entry name" value="ZINC FINGER MYM-TYPE PROTEIN 1-LIKE-RELATED"/>
    <property type="match status" value="1"/>
</dbReference>
<dbReference type="Proteomes" id="UP001174136">
    <property type="component" value="Unassembled WGS sequence"/>
</dbReference>
<evidence type="ECO:0000313" key="1">
    <source>
        <dbReference type="EMBL" id="KAK0145580.1"/>
    </source>
</evidence>
<keyword evidence="2" id="KW-1185">Reference proteome</keyword>
<comment type="caution">
    <text evidence="1">The sequence shown here is derived from an EMBL/GenBank/DDBJ whole genome shotgun (WGS) entry which is preliminary data.</text>
</comment>
<dbReference type="AlphaFoldDB" id="A0AA47P250"/>
<dbReference type="PANTHER" id="PTHR45749">
    <property type="match status" value="1"/>
</dbReference>
<sequence>MVDETTDASNAAQLALVLRYVTDIGVKERFVRFEDVTSGKRADDIAALIVGFLEEYECLDKVVAQCYDDICQRRLPRVAPTQWQY</sequence>